<reference evidence="3" key="1">
    <citation type="submission" date="2023-06" db="EMBL/GenBank/DDBJ databases">
        <title>full genome analysis of Phenantherene degrader P3.</title>
        <authorList>
            <person name="Akbar A."/>
            <person name="Rahmeh R."/>
            <person name="Kishk M."/>
        </authorList>
    </citation>
    <scope>NUCLEOTIDE SEQUENCE</scope>
    <source>
        <strain evidence="3">P3</strain>
    </source>
</reference>
<feature type="compositionally biased region" description="Basic and acidic residues" evidence="1">
    <location>
        <begin position="299"/>
        <end position="308"/>
    </location>
</feature>
<keyword evidence="2" id="KW-0472">Membrane</keyword>
<dbReference type="EMBL" id="JAUDJE010000005">
    <property type="protein sequence ID" value="MDM9558951.1"/>
    <property type="molecule type" value="Genomic_DNA"/>
</dbReference>
<evidence type="ECO:0000313" key="3">
    <source>
        <dbReference type="EMBL" id="MDM9558951.1"/>
    </source>
</evidence>
<proteinExistence type="predicted"/>
<evidence type="ECO:0000256" key="1">
    <source>
        <dbReference type="SAM" id="MobiDB-lite"/>
    </source>
</evidence>
<gene>
    <name evidence="3" type="ORF">QUC21_07905</name>
</gene>
<organism evidence="3 4">
    <name type="scientific">Bordetella petrii</name>
    <dbReference type="NCBI Taxonomy" id="94624"/>
    <lineage>
        <taxon>Bacteria</taxon>
        <taxon>Pseudomonadati</taxon>
        <taxon>Pseudomonadota</taxon>
        <taxon>Betaproteobacteria</taxon>
        <taxon>Burkholderiales</taxon>
        <taxon>Alcaligenaceae</taxon>
        <taxon>Bordetella</taxon>
    </lineage>
</organism>
<keyword evidence="2" id="KW-0812">Transmembrane</keyword>
<protein>
    <recommendedName>
        <fullName evidence="5">MafB-related protein</fullName>
    </recommendedName>
</protein>
<sequence>MDVRSLERSGKVAALRGGGELLLIGPNHVFDGIAPALIIRDASRLRAVLYPHLRNDSSLTKLATLYRQLVCTGSVGGHYSPQQTTDQMVTLMQYGHIAAVALPDTSGNDGTGNTQPISPAENPPGPVSQWSLADRFGYVLRHSTEHMSDAMAREVRDKLLDPGTLATIVGVLVVWAGSHAVGVGFVADAALLAIGFALAGWAIFDGIKYLARFFNLTMNASSELELNEAARQFAEGVTAIGVGALIGLLTRGASRLAPRPVGRSTPRPAAETPQTPRQAADTTAAKGPSTRPWSPSRTAQDKIPKDWGEGLPNRKGAGYRWQDPSNPGNGVRIDQGNPLSTYPTQQVDHVVVRSNGRVLGRDGLPLPGTGSVKANPELSHIPLSEYEKWKTWNTPD</sequence>
<accession>A0ABT7W181</accession>
<evidence type="ECO:0000256" key="2">
    <source>
        <dbReference type="SAM" id="Phobius"/>
    </source>
</evidence>
<evidence type="ECO:0000313" key="4">
    <source>
        <dbReference type="Proteomes" id="UP001175604"/>
    </source>
</evidence>
<feature type="region of interest" description="Disordered" evidence="1">
    <location>
        <begin position="257"/>
        <end position="342"/>
    </location>
</feature>
<keyword evidence="2" id="KW-1133">Transmembrane helix</keyword>
<comment type="caution">
    <text evidence="3">The sequence shown here is derived from an EMBL/GenBank/DDBJ whole genome shotgun (WGS) entry which is preliminary data.</text>
</comment>
<keyword evidence="4" id="KW-1185">Reference proteome</keyword>
<evidence type="ECO:0008006" key="5">
    <source>
        <dbReference type="Google" id="ProtNLM"/>
    </source>
</evidence>
<dbReference type="Proteomes" id="UP001175604">
    <property type="component" value="Unassembled WGS sequence"/>
</dbReference>
<feature type="transmembrane region" description="Helical" evidence="2">
    <location>
        <begin position="183"/>
        <end position="204"/>
    </location>
</feature>
<feature type="compositionally biased region" description="Polar residues" evidence="1">
    <location>
        <begin position="272"/>
        <end position="281"/>
    </location>
</feature>
<name>A0ABT7W181_9BORD</name>
<feature type="transmembrane region" description="Helical" evidence="2">
    <location>
        <begin position="159"/>
        <end position="177"/>
    </location>
</feature>
<dbReference type="RefSeq" id="WP_212591754.1">
    <property type="nucleotide sequence ID" value="NZ_JAUDJE010000005.1"/>
</dbReference>